<dbReference type="HOGENOM" id="CLU_488208_0_0_9"/>
<dbReference type="KEGG" id="pmq:PM3016_915"/>
<evidence type="ECO:0000313" key="2">
    <source>
        <dbReference type="Proteomes" id="UP000007523"/>
    </source>
</evidence>
<name>H6NBQ8_9BACL</name>
<dbReference type="Proteomes" id="UP000007523">
    <property type="component" value="Chromosome"/>
</dbReference>
<organism evidence="1 2">
    <name type="scientific">Paenibacillus mucilaginosus 3016</name>
    <dbReference type="NCBI Taxonomy" id="1116391"/>
    <lineage>
        <taxon>Bacteria</taxon>
        <taxon>Bacillati</taxon>
        <taxon>Bacillota</taxon>
        <taxon>Bacilli</taxon>
        <taxon>Bacillales</taxon>
        <taxon>Paenibacillaceae</taxon>
        <taxon>Paenibacillus</taxon>
    </lineage>
</organism>
<dbReference type="RefSeq" id="WP_014368608.1">
    <property type="nucleotide sequence ID" value="NC_016935.1"/>
</dbReference>
<evidence type="ECO:0000313" key="1">
    <source>
        <dbReference type="EMBL" id="AFC27859.1"/>
    </source>
</evidence>
<keyword evidence="2" id="KW-1185">Reference proteome</keyword>
<proteinExistence type="predicted"/>
<accession>H6NBQ8</accession>
<dbReference type="AlphaFoldDB" id="H6NBQ8"/>
<sequence>MTPVTPVQERRQQVLRHAAEQALTLPLLSSGLWFHSDLRDNFYFATHLFAYTADGAESWAPSLRSSGRDLAADVLRRVLLLQDRDSSSATYGHWPLHLGETSTEAKPHPLPVELMGCLLLLFYERYGSRLPEDLANMMSASLEHLYRSPVYRHRLHALNHHEAKHTAQKLLLGERFSDESLLQEGKACTLRILEQIERFGFKEYGCLPWHWHWIQAFTCVWELAEDPETRSLVEQLLEKLWLLRAEAYVPGAWAGARSRVWPHDAPRDRNTSHDYIQFGDFPAPTAFPRLEGAALFTYEVSGAVRNTAAASVRPHEICRRIGFAGVEGPAEAWAHTYLYRTPDYALGGIWERREEFDNEQIRWALTLPLSGRRSQESVNQLLFFHPGADYREGDDRHASPYGEVLFHRGTVVQLWSLPVGCPGDTADFLVGCLPKGAWHFTESGGSARLDSGVFLSFRLLHGYTVTEKLDRFSLSSPLRGGAGGVILEVLSTPEAALLGIRTGEEWAAYTEDASRIPQWRTAGPGSLSVCYNAHDDSRLFLELEEGRLKSRTIEGSPPELAAYLISGTASG</sequence>
<dbReference type="EMBL" id="CP003235">
    <property type="protein sequence ID" value="AFC27859.1"/>
    <property type="molecule type" value="Genomic_DNA"/>
</dbReference>
<protein>
    <submittedName>
        <fullName evidence="1">Uncharacterized protein</fullName>
    </submittedName>
</protein>
<reference evidence="1 2" key="1">
    <citation type="journal article" date="2012" name="J. Bacteriol.">
        <title>Complete Genome Sequence of Paenibacillus mucilaginosus 3016, a Bacterium Functional as Microbial Fertilizer.</title>
        <authorList>
            <person name="Ma M."/>
            <person name="Wang Z."/>
            <person name="Li L."/>
            <person name="Jiang X."/>
            <person name="Guan D."/>
            <person name="Cao F."/>
            <person name="Chen H."/>
            <person name="Wang X."/>
            <person name="Shen D."/>
            <person name="Du B."/>
            <person name="Li J."/>
        </authorList>
    </citation>
    <scope>NUCLEOTIDE SEQUENCE [LARGE SCALE GENOMIC DNA]</scope>
    <source>
        <strain evidence="1 2">3016</strain>
    </source>
</reference>
<dbReference type="STRING" id="1116391.PM3016_915"/>
<gene>
    <name evidence="1" type="ORF">PM3016_915</name>
</gene>